<reference evidence="5 6" key="1">
    <citation type="submission" date="2011-08" db="EMBL/GenBank/DDBJ databases">
        <title>The Genome Sequence of Clostridium hathewayi WAL-18680.</title>
        <authorList>
            <consortium name="The Broad Institute Genome Sequencing Platform"/>
            <person name="Earl A."/>
            <person name="Ward D."/>
            <person name="Feldgarden M."/>
            <person name="Gevers D."/>
            <person name="Finegold S.M."/>
            <person name="Summanen P.H."/>
            <person name="Molitoris D.R."/>
            <person name="Song M."/>
            <person name="Daigneault M."/>
            <person name="Allen-Vercoe E."/>
            <person name="Young S.K."/>
            <person name="Zeng Q."/>
            <person name="Gargeya S."/>
            <person name="Fitzgerald M."/>
            <person name="Haas B."/>
            <person name="Abouelleil A."/>
            <person name="Alvarado L."/>
            <person name="Arachchi H.M."/>
            <person name="Berlin A."/>
            <person name="Brown A."/>
            <person name="Chapman S.B."/>
            <person name="Chen Z."/>
            <person name="Dunbar C."/>
            <person name="Freedman E."/>
            <person name="Gearin G."/>
            <person name="Gellesch M."/>
            <person name="Goldberg J."/>
            <person name="Griggs A."/>
            <person name="Gujja S."/>
            <person name="Heiman D."/>
            <person name="Howarth C."/>
            <person name="Larson L."/>
            <person name="Lui A."/>
            <person name="MacDonald P.J.P."/>
            <person name="Montmayeur A."/>
            <person name="Murphy C."/>
            <person name="Neiman D."/>
            <person name="Pearson M."/>
            <person name="Priest M."/>
            <person name="Roberts A."/>
            <person name="Saif S."/>
            <person name="Shea T."/>
            <person name="Shenoy N."/>
            <person name="Sisk P."/>
            <person name="Stolte C."/>
            <person name="Sykes S."/>
            <person name="Wortman J."/>
            <person name="Nusbaum C."/>
            <person name="Birren B."/>
        </authorList>
    </citation>
    <scope>NUCLEOTIDE SEQUENCE [LARGE SCALE GENOMIC DNA]</scope>
    <source>
        <strain evidence="5 6">WAL-18680</strain>
    </source>
</reference>
<evidence type="ECO:0000259" key="4">
    <source>
        <dbReference type="SMART" id="SM01208"/>
    </source>
</evidence>
<dbReference type="EMBL" id="ADLN01000029">
    <property type="protein sequence ID" value="EHI60252.1"/>
    <property type="molecule type" value="Genomic_DNA"/>
</dbReference>
<evidence type="ECO:0000256" key="2">
    <source>
        <dbReference type="SAM" id="MobiDB-lite"/>
    </source>
</evidence>
<keyword evidence="6" id="KW-1185">Reference proteome</keyword>
<dbReference type="InterPro" id="IPR011098">
    <property type="entry name" value="G5_dom"/>
</dbReference>
<dbReference type="OrthoDB" id="9797191at2"/>
<feature type="compositionally biased region" description="Low complexity" evidence="2">
    <location>
        <begin position="512"/>
        <end position="564"/>
    </location>
</feature>
<dbReference type="InterPro" id="IPR052913">
    <property type="entry name" value="Glycopeptide_resist_protein"/>
</dbReference>
<evidence type="ECO:0000313" key="6">
    <source>
        <dbReference type="Proteomes" id="UP000005384"/>
    </source>
</evidence>
<evidence type="ECO:0000313" key="5">
    <source>
        <dbReference type="EMBL" id="EHI60252.1"/>
    </source>
</evidence>
<dbReference type="AlphaFoldDB" id="G5IE16"/>
<dbReference type="Proteomes" id="UP000005384">
    <property type="component" value="Unassembled WGS sequence"/>
</dbReference>
<accession>G5IE16</accession>
<comment type="caution">
    <text evidence="5">The sequence shown here is derived from an EMBL/GenBank/DDBJ whole genome shotgun (WGS) entry which is preliminary data.</text>
</comment>
<proteinExistence type="predicted"/>
<keyword evidence="3" id="KW-0812">Transmembrane</keyword>
<feature type="compositionally biased region" description="Low complexity" evidence="2">
    <location>
        <begin position="26"/>
        <end position="38"/>
    </location>
</feature>
<dbReference type="HOGENOM" id="CLU_011572_4_0_9"/>
<dbReference type="Pfam" id="PF04294">
    <property type="entry name" value="VanW"/>
    <property type="match status" value="1"/>
</dbReference>
<feature type="region of interest" description="Disordered" evidence="2">
    <location>
        <begin position="491"/>
        <end position="586"/>
    </location>
</feature>
<evidence type="ECO:0000256" key="3">
    <source>
        <dbReference type="SAM" id="Phobius"/>
    </source>
</evidence>
<keyword evidence="1" id="KW-0732">Signal</keyword>
<evidence type="ECO:0000256" key="1">
    <source>
        <dbReference type="ARBA" id="ARBA00022729"/>
    </source>
</evidence>
<feature type="compositionally biased region" description="Basic residues" evidence="2">
    <location>
        <begin position="1"/>
        <end position="10"/>
    </location>
</feature>
<keyword evidence="3" id="KW-0472">Membrane</keyword>
<sequence>MSTNNRKKSARNLTYSKASGRDRQSGRAGQNARRSAAQRARRNTKKRKPSYDYDSYDYKMIAIVGVVLILVIAGAVLLTRHFKSKPVAETSTEETELQKDVTVDGISITGMSKDVARDTILEHFAWDMKVTYEGAEEPYQVPNLMETKVNALLEEIFNGDPKESYNLDTGGLDEEVKAQAAAVAAKWDVKAVNGAIAGFDKETGNFIYTPEKVGVVIDQTKLADDISNALTSKNFKATLTAMATQVQPEITEAQAKELYKVIGTMTTTTTSNKDRNTNIQLAADALNGMIIQPGEEFSFNNTTGNRTLEKGYRPAGAYVNGVLVEEPGGGVCQVSSTLYNAVVFSGLTTTERHAHSYEPSYVTPGEDAMVSYDGYAGPDMKFVNNSKDAVAIRTKFEKQKLTISIVGIQILEDGEKLYMKSEKIAELDPPEPVYEENQSLQLDEEKVVKAAVNGSRWNTNLVKEKDGQVISDEFFHKSTYKGKAATIQRNTSGVVVPESTTATQPAESAPSTEVTTTAPEGPGETTTQAATQAPETTTTQSAGPVATTAPTTQAPAPSEPATQASLPPSPGGGGMTETVGANPFSS</sequence>
<keyword evidence="3" id="KW-1133">Transmembrane helix</keyword>
<feature type="compositionally biased region" description="Polar residues" evidence="2">
    <location>
        <begin position="491"/>
        <end position="511"/>
    </location>
</feature>
<dbReference type="PATRIC" id="fig|742737.3.peg.1767"/>
<name>G5IE16_9FIRM</name>
<feature type="domain" description="G5" evidence="4">
    <location>
        <begin position="418"/>
        <end position="493"/>
    </location>
</feature>
<dbReference type="InterPro" id="IPR007391">
    <property type="entry name" value="Vancomycin_resist_VanW"/>
</dbReference>
<feature type="transmembrane region" description="Helical" evidence="3">
    <location>
        <begin position="56"/>
        <end position="78"/>
    </location>
</feature>
<organism evidence="5 6">
    <name type="scientific">Hungatella hathewayi WAL-18680</name>
    <dbReference type="NCBI Taxonomy" id="742737"/>
    <lineage>
        <taxon>Bacteria</taxon>
        <taxon>Bacillati</taxon>
        <taxon>Bacillota</taxon>
        <taxon>Clostridia</taxon>
        <taxon>Lachnospirales</taxon>
        <taxon>Lachnospiraceae</taxon>
        <taxon>Hungatella</taxon>
    </lineage>
</organism>
<dbReference type="PANTHER" id="PTHR35788">
    <property type="entry name" value="EXPORTED PROTEIN-RELATED"/>
    <property type="match status" value="1"/>
</dbReference>
<dbReference type="Pfam" id="PF07501">
    <property type="entry name" value="G5"/>
    <property type="match status" value="1"/>
</dbReference>
<protein>
    <recommendedName>
        <fullName evidence="4">G5 domain-containing protein</fullName>
    </recommendedName>
</protein>
<gene>
    <name evidence="5" type="ORF">HMPREF9473_01743</name>
</gene>
<dbReference type="RefSeq" id="WP_006779726.1">
    <property type="nucleotide sequence ID" value="NZ_CP040506.1"/>
</dbReference>
<dbReference type="SMART" id="SM01208">
    <property type="entry name" value="G5"/>
    <property type="match status" value="1"/>
</dbReference>
<dbReference type="PANTHER" id="PTHR35788:SF1">
    <property type="entry name" value="EXPORTED PROTEIN"/>
    <property type="match status" value="1"/>
</dbReference>
<feature type="region of interest" description="Disordered" evidence="2">
    <location>
        <begin position="1"/>
        <end position="49"/>
    </location>
</feature>
<feature type="compositionally biased region" description="Basic residues" evidence="2">
    <location>
        <begin position="39"/>
        <end position="48"/>
    </location>
</feature>